<comment type="similarity">
    <text evidence="1">Belongs to the C/M/P thioester hydrolase family.</text>
</comment>
<dbReference type="InterPro" id="IPR042490">
    <property type="entry name" value="Thio_Ohase/BAAT_N"/>
</dbReference>
<dbReference type="InterPro" id="IPR014940">
    <property type="entry name" value="BAAT_C"/>
</dbReference>
<sequence>MTEKCSQLSIVDIQSRDMMLRGGSLLAAGLLRVPYSYTQLCRPVSLCASPQSGMADDRLHITVQGLSPRQQVTLRALVTDEQGRLFDSCAHYEADSSGTVDLQKDASLGGDYTGVLPMGLLWSLSPSIMEKPFQRLEKRSIMKSPMITELLVHKGHTHPKAIPGQVAARTKIERLFYAPGVRRIRLREGAVRGSLFLPPGEGSFPGVIDMFGDEGGLVEYRSSLLASHGFAALALPYLAFEDLPPAMIEFHLEYFEEAAKFLSQHPKVRGPGVGVIGTGKGADLALSMITFLPQVVAAVSISGCCANTAASLSYKDLTIPGLTYNMSRVQVSETAVFDVSEALDDPLDPDNSQCLIPVEKANGTFMFVVGENDLYWKSSVYAQAAIDRLHQHSKNNFTLLTYPGAGHRIDPPCSPFCVAAVDRVLGVPILGGGELKAHCQAQEDSWQKIQDFFHFHLR</sequence>
<dbReference type="GO" id="GO:0006631">
    <property type="term" value="P:fatty acid metabolic process"/>
    <property type="evidence" value="ECO:0007669"/>
    <property type="project" value="UniProtKB-KW"/>
</dbReference>
<keyword evidence="2" id="KW-0276">Fatty acid metabolism</keyword>
<dbReference type="Gene3D" id="2.60.40.2240">
    <property type="entry name" value="Acyl-CoA thioester hydrolase/BAAT N-terminal domain"/>
    <property type="match status" value="1"/>
</dbReference>
<evidence type="ECO:0000259" key="4">
    <source>
        <dbReference type="Pfam" id="PF08840"/>
    </source>
</evidence>
<name>A0A2G9RF82_AQUCT</name>
<gene>
    <name evidence="5" type="ORF">AB205_0134140</name>
</gene>
<evidence type="ECO:0000259" key="3">
    <source>
        <dbReference type="Pfam" id="PF04775"/>
    </source>
</evidence>
<reference evidence="6" key="1">
    <citation type="journal article" date="2017" name="Nat. Commun.">
        <title>The North American bullfrog draft genome provides insight into hormonal regulation of long noncoding RNA.</title>
        <authorList>
            <person name="Hammond S.A."/>
            <person name="Warren R.L."/>
            <person name="Vandervalk B.P."/>
            <person name="Kucuk E."/>
            <person name="Khan H."/>
            <person name="Gibb E.A."/>
            <person name="Pandoh P."/>
            <person name="Kirk H."/>
            <person name="Zhao Y."/>
            <person name="Jones M."/>
            <person name="Mungall A.J."/>
            <person name="Coope R."/>
            <person name="Pleasance S."/>
            <person name="Moore R.A."/>
            <person name="Holt R.A."/>
            <person name="Round J.M."/>
            <person name="Ohora S."/>
            <person name="Walle B.V."/>
            <person name="Veldhoen N."/>
            <person name="Helbing C.C."/>
            <person name="Birol I."/>
        </authorList>
    </citation>
    <scope>NUCLEOTIDE SEQUENCE [LARGE SCALE GENOMIC DNA]</scope>
</reference>
<dbReference type="PANTHER" id="PTHR10824">
    <property type="entry name" value="ACYL-COENZYME A THIOESTERASE-RELATED"/>
    <property type="match status" value="1"/>
</dbReference>
<evidence type="ECO:0000313" key="5">
    <source>
        <dbReference type="EMBL" id="PIO26550.1"/>
    </source>
</evidence>
<dbReference type="PIRSF" id="PIRSF016521">
    <property type="entry name" value="Acyl-CoA_hydro"/>
    <property type="match status" value="1"/>
</dbReference>
<dbReference type="Proteomes" id="UP000228934">
    <property type="component" value="Unassembled WGS sequence"/>
</dbReference>
<dbReference type="SUPFAM" id="SSF53474">
    <property type="entry name" value="alpha/beta-Hydrolases"/>
    <property type="match status" value="1"/>
</dbReference>
<keyword evidence="2" id="KW-0443">Lipid metabolism</keyword>
<dbReference type="AlphaFoldDB" id="A0A2G9RF82"/>
<dbReference type="PANTHER" id="PTHR10824:SF39">
    <property type="entry name" value="DYNEIN AXONEMAL LIGHT CHAIN 1"/>
    <property type="match status" value="1"/>
</dbReference>
<dbReference type="GO" id="GO:0006637">
    <property type="term" value="P:acyl-CoA metabolic process"/>
    <property type="evidence" value="ECO:0007669"/>
    <property type="project" value="InterPro"/>
</dbReference>
<proteinExistence type="inferred from homology"/>
<protein>
    <submittedName>
        <fullName evidence="5">Uncharacterized protein</fullName>
    </submittedName>
</protein>
<accession>A0A2G9RF82</accession>
<feature type="domain" description="Acyl-CoA thioester hydrolase/bile acid-CoA amino acid N-acetyltransferase" evidence="3">
    <location>
        <begin position="56"/>
        <end position="188"/>
    </location>
</feature>
<dbReference type="InterPro" id="IPR016662">
    <property type="entry name" value="Acyl-CoA_thioEstase_long-chain"/>
</dbReference>
<dbReference type="GO" id="GO:0047617">
    <property type="term" value="F:fatty acyl-CoA hydrolase activity"/>
    <property type="evidence" value="ECO:0007669"/>
    <property type="project" value="TreeGrafter"/>
</dbReference>
<dbReference type="Pfam" id="PF04775">
    <property type="entry name" value="Bile_Hydr_Trans"/>
    <property type="match status" value="1"/>
</dbReference>
<dbReference type="OrthoDB" id="6347013at2759"/>
<dbReference type="Pfam" id="PF08840">
    <property type="entry name" value="BAAT_C"/>
    <property type="match status" value="1"/>
</dbReference>
<evidence type="ECO:0000313" key="6">
    <source>
        <dbReference type="Proteomes" id="UP000228934"/>
    </source>
</evidence>
<dbReference type="EMBL" id="KV942566">
    <property type="protein sequence ID" value="PIO26550.1"/>
    <property type="molecule type" value="Genomic_DNA"/>
</dbReference>
<evidence type="ECO:0000256" key="1">
    <source>
        <dbReference type="ARBA" id="ARBA00006538"/>
    </source>
</evidence>
<dbReference type="FunFam" id="2.60.40.2240:FF:000001">
    <property type="entry name" value="acyl-coenzyme A thioesterase 4"/>
    <property type="match status" value="1"/>
</dbReference>
<dbReference type="InterPro" id="IPR029058">
    <property type="entry name" value="AB_hydrolase_fold"/>
</dbReference>
<keyword evidence="6" id="KW-1185">Reference proteome</keyword>
<organism evidence="5 6">
    <name type="scientific">Aquarana catesbeiana</name>
    <name type="common">American bullfrog</name>
    <name type="synonym">Rana catesbeiana</name>
    <dbReference type="NCBI Taxonomy" id="8400"/>
    <lineage>
        <taxon>Eukaryota</taxon>
        <taxon>Metazoa</taxon>
        <taxon>Chordata</taxon>
        <taxon>Craniata</taxon>
        <taxon>Vertebrata</taxon>
        <taxon>Euteleostomi</taxon>
        <taxon>Amphibia</taxon>
        <taxon>Batrachia</taxon>
        <taxon>Anura</taxon>
        <taxon>Neobatrachia</taxon>
        <taxon>Ranoidea</taxon>
        <taxon>Ranidae</taxon>
        <taxon>Aquarana</taxon>
    </lineage>
</organism>
<evidence type="ECO:0000256" key="2">
    <source>
        <dbReference type="ARBA" id="ARBA00022832"/>
    </source>
</evidence>
<dbReference type="FunFam" id="3.40.50.1820:FF:000024">
    <property type="entry name" value="acyl-coenzyme A thioesterase 4"/>
    <property type="match status" value="1"/>
</dbReference>
<dbReference type="Gene3D" id="3.40.50.1820">
    <property type="entry name" value="alpha/beta hydrolase"/>
    <property type="match status" value="1"/>
</dbReference>
<feature type="domain" description="BAAT/Acyl-CoA thioester hydrolase C-terminal" evidence="4">
    <location>
        <begin position="251"/>
        <end position="457"/>
    </location>
</feature>
<dbReference type="InterPro" id="IPR006862">
    <property type="entry name" value="Thio_Ohase/aa_AcTrfase"/>
</dbReference>